<organism evidence="3 4">
    <name type="scientific">Berkelbacteria bacterium GW2011_GWA2_46_7</name>
    <dbReference type="NCBI Taxonomy" id="1618335"/>
    <lineage>
        <taxon>Bacteria</taxon>
        <taxon>Candidatus Berkelbacteria</taxon>
    </lineage>
</organism>
<name>A0A0G1SR61_9BACT</name>
<accession>A0A0G1SR61</accession>
<dbReference type="Pfam" id="PF20990">
    <property type="entry name" value="DUF2207_C"/>
    <property type="match status" value="1"/>
</dbReference>
<sequence>MLSVIGQLVRGSGLYGKSLLFFLVIAGFGGWLLLMGPLKATDDPNNGQYGTSPSGYDITLTLTPSGDLYSQNAKLQTDKNITDKLYQIRYQVLNKPDNFIDSLTIAVYLPKPITEEMLGSRFRNNGGAQSATSQLIDSQTVVYTATQISPEAQLVLELEVPKSYLTTTALSVLKEKINSWSPAVWLSISIALPLLTLLILFITWLSKNRRVPLGPSKQIDQQPSRLTPAMLGILLNGRLSSRELAATLLDLARRGHLVIRQVGRDDFRFTRHSASDKLEKFESQLLEQIFGPSSDKATSEEVSFALAQELFSKRVSEAFLSAYQQVNDLGFFYTNPLRLHRRYQVTGIALFTFGLIGFFANIFLFEADRYLLLFWLGMMASALLVTYLSRDLPSRTVYGDRELGRWLAFRNYLTSNEPISYQAQTQDRFLTYLPYAVVLDCEVEWTRRFYDLPFAQPHWYVADGVHTIDEFANKLFPLFGYLSHALAISSQPAAR</sequence>
<dbReference type="EMBL" id="LCMV01000004">
    <property type="protein sequence ID" value="KKU44473.1"/>
    <property type="molecule type" value="Genomic_DNA"/>
</dbReference>
<evidence type="ECO:0000313" key="3">
    <source>
        <dbReference type="EMBL" id="KKU44473.1"/>
    </source>
</evidence>
<dbReference type="InterPro" id="IPR048389">
    <property type="entry name" value="YciQ-like_C"/>
</dbReference>
<feature type="transmembrane region" description="Helical" evidence="1">
    <location>
        <begin position="345"/>
        <end position="364"/>
    </location>
</feature>
<protein>
    <submittedName>
        <fullName evidence="3">Membrane protein-like protein</fullName>
    </submittedName>
</protein>
<gene>
    <name evidence="3" type="ORF">UX60_C0004G0012</name>
</gene>
<dbReference type="AlphaFoldDB" id="A0A0G1SR61"/>
<feature type="transmembrane region" description="Helical" evidence="1">
    <location>
        <begin position="370"/>
        <end position="388"/>
    </location>
</feature>
<feature type="domain" description="Predicted membrane protein YciQ-like C-terminal" evidence="2">
    <location>
        <begin position="223"/>
        <end position="449"/>
    </location>
</feature>
<keyword evidence="1" id="KW-0472">Membrane</keyword>
<keyword evidence="1" id="KW-1133">Transmembrane helix</keyword>
<feature type="transmembrane region" description="Helical" evidence="1">
    <location>
        <begin position="183"/>
        <end position="205"/>
    </location>
</feature>
<feature type="transmembrane region" description="Helical" evidence="1">
    <location>
        <begin position="12"/>
        <end position="34"/>
    </location>
</feature>
<evidence type="ECO:0000256" key="1">
    <source>
        <dbReference type="SAM" id="Phobius"/>
    </source>
</evidence>
<evidence type="ECO:0000313" key="4">
    <source>
        <dbReference type="Proteomes" id="UP000034487"/>
    </source>
</evidence>
<proteinExistence type="predicted"/>
<dbReference type="Proteomes" id="UP000034487">
    <property type="component" value="Unassembled WGS sequence"/>
</dbReference>
<evidence type="ECO:0000259" key="2">
    <source>
        <dbReference type="Pfam" id="PF20990"/>
    </source>
</evidence>
<keyword evidence="1" id="KW-0812">Transmembrane</keyword>
<comment type="caution">
    <text evidence="3">The sequence shown here is derived from an EMBL/GenBank/DDBJ whole genome shotgun (WGS) entry which is preliminary data.</text>
</comment>
<reference evidence="3 4" key="1">
    <citation type="journal article" date="2015" name="Nature">
        <title>rRNA introns, odd ribosomes, and small enigmatic genomes across a large radiation of phyla.</title>
        <authorList>
            <person name="Brown C.T."/>
            <person name="Hug L.A."/>
            <person name="Thomas B.C."/>
            <person name="Sharon I."/>
            <person name="Castelle C.J."/>
            <person name="Singh A."/>
            <person name="Wilkins M.J."/>
            <person name="Williams K.H."/>
            <person name="Banfield J.F."/>
        </authorList>
    </citation>
    <scope>NUCLEOTIDE SEQUENCE [LARGE SCALE GENOMIC DNA]</scope>
</reference>